<evidence type="ECO:0000313" key="3">
    <source>
        <dbReference type="Proteomes" id="UP000092612"/>
    </source>
</evidence>
<dbReference type="Proteomes" id="UP000092612">
    <property type="component" value="Unassembled WGS sequence"/>
</dbReference>
<protein>
    <recommendedName>
        <fullName evidence="4">DUF2809 domain-containing protein</fullName>
    </recommendedName>
</protein>
<comment type="caution">
    <text evidence="2">The sequence shown here is derived from an EMBL/GenBank/DDBJ whole genome shotgun (WGS) entry which is preliminary data.</text>
</comment>
<dbReference type="STRING" id="996801.BW723_01785"/>
<reference evidence="3" key="1">
    <citation type="submission" date="2016-02" db="EMBL/GenBank/DDBJ databases">
        <title>Paenibacillus sp. LPB0068, isolated from Crassostrea gigas.</title>
        <authorList>
            <person name="Shin S.-K."/>
            <person name="Yi H."/>
        </authorList>
    </citation>
    <scope>NUCLEOTIDE SEQUENCE [LARGE SCALE GENOMIC DNA]</scope>
    <source>
        <strain evidence="3">KCTC 23969</strain>
    </source>
</reference>
<sequence length="121" mass="13999">MKFNAKYFVIFISLFVSEILIAKYATGFIRHTFGDYLSVMLLYTFIKSFIKISAYKVAFFVLLIAYLIEFLQLTNLQNFYPLEYRNILKLILGTSFSIPDLVAYSLGIATILLIEKLVVKL</sequence>
<name>A0A1B8TW96_9FLAO</name>
<dbReference type="InterPro" id="IPR021257">
    <property type="entry name" value="DUF2809"/>
</dbReference>
<keyword evidence="1" id="KW-0472">Membrane</keyword>
<dbReference type="RefSeq" id="WP_068363152.1">
    <property type="nucleotide sequence ID" value="NZ_CP019337.1"/>
</dbReference>
<keyword evidence="1" id="KW-1133">Transmembrane helix</keyword>
<keyword evidence="1" id="KW-0812">Transmembrane</keyword>
<accession>A0A1B8TW96</accession>
<organism evidence="2 3">
    <name type="scientific">Polaribacter reichenbachii</name>
    <dbReference type="NCBI Taxonomy" id="996801"/>
    <lineage>
        <taxon>Bacteria</taxon>
        <taxon>Pseudomonadati</taxon>
        <taxon>Bacteroidota</taxon>
        <taxon>Flavobacteriia</taxon>
        <taxon>Flavobacteriales</taxon>
        <taxon>Flavobacteriaceae</taxon>
    </lineage>
</organism>
<feature type="transmembrane region" description="Helical" evidence="1">
    <location>
        <begin position="87"/>
        <end position="114"/>
    </location>
</feature>
<dbReference type="AlphaFoldDB" id="A0A1B8TW96"/>
<evidence type="ECO:0000256" key="1">
    <source>
        <dbReference type="SAM" id="Phobius"/>
    </source>
</evidence>
<gene>
    <name evidence="2" type="ORF">LPB301_13915</name>
</gene>
<dbReference type="EMBL" id="LSFL01000035">
    <property type="protein sequence ID" value="OBY63878.1"/>
    <property type="molecule type" value="Genomic_DNA"/>
</dbReference>
<proteinExistence type="predicted"/>
<evidence type="ECO:0000313" key="2">
    <source>
        <dbReference type="EMBL" id="OBY63878.1"/>
    </source>
</evidence>
<dbReference type="KEGG" id="prn:BW723_01785"/>
<evidence type="ECO:0008006" key="4">
    <source>
        <dbReference type="Google" id="ProtNLM"/>
    </source>
</evidence>
<dbReference type="Pfam" id="PF10990">
    <property type="entry name" value="DUF2809"/>
    <property type="match status" value="1"/>
</dbReference>
<feature type="transmembrane region" description="Helical" evidence="1">
    <location>
        <begin position="57"/>
        <end position="75"/>
    </location>
</feature>
<feature type="transmembrane region" description="Helical" evidence="1">
    <location>
        <begin position="7"/>
        <end position="27"/>
    </location>
</feature>
<keyword evidence="3" id="KW-1185">Reference proteome</keyword>